<feature type="region of interest" description="Disordered" evidence="1">
    <location>
        <begin position="201"/>
        <end position="229"/>
    </location>
</feature>
<dbReference type="EMBL" id="BATA01000066">
    <property type="protein sequence ID" value="GAD53425.1"/>
    <property type="molecule type" value="Genomic_DNA"/>
</dbReference>
<keyword evidence="3" id="KW-1185">Reference proteome</keyword>
<feature type="region of interest" description="Disordered" evidence="1">
    <location>
        <begin position="24"/>
        <end position="91"/>
    </location>
</feature>
<dbReference type="PROSITE" id="PS51318">
    <property type="entry name" value="TAT"/>
    <property type="match status" value="1"/>
</dbReference>
<accession>U2YWL8</accession>
<dbReference type="InterPro" id="IPR006311">
    <property type="entry name" value="TAT_signal"/>
</dbReference>
<protein>
    <submittedName>
        <fullName evidence="2">Uncharacterized protein</fullName>
    </submittedName>
</protein>
<sequence>MSHTTRRRFLAASGAALLADLAGCNRTPDNTETETPDAVPDPTSVSDPERVRLRTTGGPAAWLPATNATSATSNVTTNATGESGATSTDTTRLAVVTSDSAAERVRFATDASGVDDARSFVETMDYDAATLCIDTHRVRACDSLRLCALRWTGTGVRASYHLERDTTCDDVRRSWVTLLLRLPVALDDADVRRVGTAVRTAGCPTDAKGTRSTRPGRPTRSGHGDRESS</sequence>
<evidence type="ECO:0000313" key="3">
    <source>
        <dbReference type="Proteomes" id="UP000016986"/>
    </source>
</evidence>
<evidence type="ECO:0000313" key="2">
    <source>
        <dbReference type="EMBL" id="GAD53425.1"/>
    </source>
</evidence>
<name>U2YWL8_9EURY</name>
<proteinExistence type="predicted"/>
<dbReference type="OrthoDB" id="242771at2157"/>
<dbReference type="Proteomes" id="UP000016986">
    <property type="component" value="Unassembled WGS sequence"/>
</dbReference>
<dbReference type="AlphaFoldDB" id="U2YWL8"/>
<evidence type="ECO:0000256" key="1">
    <source>
        <dbReference type="SAM" id="MobiDB-lite"/>
    </source>
</evidence>
<dbReference type="eggNOG" id="arCOG08152">
    <property type="taxonomic scope" value="Archaea"/>
</dbReference>
<feature type="compositionally biased region" description="Low complexity" evidence="1">
    <location>
        <begin position="210"/>
        <end position="221"/>
    </location>
</feature>
<comment type="caution">
    <text evidence="2">The sequence shown here is derived from an EMBL/GenBank/DDBJ whole genome shotgun (WGS) entry which is preliminary data.</text>
</comment>
<feature type="compositionally biased region" description="Polar residues" evidence="1">
    <location>
        <begin position="81"/>
        <end position="91"/>
    </location>
</feature>
<organism evidence="2 3">
    <name type="scientific">Halarchaeum acidiphilum MH1-52-1</name>
    <dbReference type="NCBI Taxonomy" id="1261545"/>
    <lineage>
        <taxon>Archaea</taxon>
        <taxon>Methanobacteriati</taxon>
        <taxon>Methanobacteriota</taxon>
        <taxon>Stenosarchaea group</taxon>
        <taxon>Halobacteria</taxon>
        <taxon>Halobacteriales</taxon>
        <taxon>Halobacteriaceae</taxon>
    </lineage>
</organism>
<dbReference type="RefSeq" id="WP_020222064.1">
    <property type="nucleotide sequence ID" value="NZ_BANO01000148.1"/>
</dbReference>
<reference evidence="2 3" key="1">
    <citation type="submission" date="2013-09" db="EMBL/GenBank/DDBJ databases">
        <title>Whole genome sequencing of Halarchaeum acidiphilum strain MH1-52-1.</title>
        <authorList>
            <person name="Shimane Y."/>
            <person name="Minegishi H."/>
            <person name="Nishi S."/>
            <person name="Echigo A."/>
            <person name="Shuto A."/>
            <person name="Konishi M."/>
            <person name="Ito T."/>
            <person name="Ohkuma M."/>
            <person name="Ohta Y."/>
            <person name="Nagano Y."/>
            <person name="Tsubouchi T."/>
            <person name="Mori K."/>
            <person name="Usui K."/>
            <person name="Kamekura M."/>
            <person name="Usami R."/>
            <person name="Takaki Y."/>
            <person name="Hatada Y."/>
        </authorList>
    </citation>
    <scope>NUCLEOTIDE SEQUENCE [LARGE SCALE GENOMIC DNA]</scope>
    <source>
        <strain evidence="2 3">JCM 16109</strain>
    </source>
</reference>
<gene>
    <name evidence="2" type="ORF">MBEHAL_2185</name>
</gene>
<feature type="compositionally biased region" description="Low complexity" evidence="1">
    <location>
        <begin position="65"/>
        <end position="80"/>
    </location>
</feature>